<dbReference type="AlphaFoldDB" id="C1N4L0"/>
<feature type="region of interest" description="Disordered" evidence="1">
    <location>
        <begin position="1"/>
        <end position="30"/>
    </location>
</feature>
<keyword evidence="3" id="KW-1185">Reference proteome</keyword>
<sequence length="94" mass="9489">MPRGGNAAASSSSPAPAPGDGGGVVIPGINDGTLHGGDTVFYLGAHDDAKETHRVKPVCGTALMFRHGAACAPHASEAVQRGIKIVLRSDVVFN</sequence>
<dbReference type="Gene3D" id="2.60.120.620">
    <property type="entry name" value="q2cbj1_9rhob like domain"/>
    <property type="match status" value="1"/>
</dbReference>
<dbReference type="OrthoDB" id="69177at2759"/>
<reference evidence="2 3" key="1">
    <citation type="journal article" date="2009" name="Science">
        <title>Green evolution and dynamic adaptations revealed by genomes of the marine picoeukaryotes Micromonas.</title>
        <authorList>
            <person name="Worden A.Z."/>
            <person name="Lee J.H."/>
            <person name="Mock T."/>
            <person name="Rouze P."/>
            <person name="Simmons M.P."/>
            <person name="Aerts A.L."/>
            <person name="Allen A.E."/>
            <person name="Cuvelier M.L."/>
            <person name="Derelle E."/>
            <person name="Everett M.V."/>
            <person name="Foulon E."/>
            <person name="Grimwood J."/>
            <person name="Gundlach H."/>
            <person name="Henrissat B."/>
            <person name="Napoli C."/>
            <person name="McDonald S.M."/>
            <person name="Parker M.S."/>
            <person name="Rombauts S."/>
            <person name="Salamov A."/>
            <person name="Von Dassow P."/>
            <person name="Badger J.H."/>
            <person name="Coutinho P.M."/>
            <person name="Demir E."/>
            <person name="Dubchak I."/>
            <person name="Gentemann C."/>
            <person name="Eikrem W."/>
            <person name="Gready J.E."/>
            <person name="John U."/>
            <person name="Lanier W."/>
            <person name="Lindquist E.A."/>
            <person name="Lucas S."/>
            <person name="Mayer K.F."/>
            <person name="Moreau H."/>
            <person name="Not F."/>
            <person name="Otillar R."/>
            <person name="Panaud O."/>
            <person name="Pangilinan J."/>
            <person name="Paulsen I."/>
            <person name="Piegu B."/>
            <person name="Poliakov A."/>
            <person name="Robbens S."/>
            <person name="Schmutz J."/>
            <person name="Toulza E."/>
            <person name="Wyss T."/>
            <person name="Zelensky A."/>
            <person name="Zhou K."/>
            <person name="Armbrust E.V."/>
            <person name="Bhattacharya D."/>
            <person name="Goodenough U.W."/>
            <person name="Van de Peer Y."/>
            <person name="Grigoriev I.V."/>
        </authorList>
    </citation>
    <scope>NUCLEOTIDE SEQUENCE [LARGE SCALE GENOMIC DNA]</scope>
    <source>
        <strain evidence="2 3">CCMP1545</strain>
    </source>
</reference>
<protein>
    <submittedName>
        <fullName evidence="2">Predicted protein</fullName>
    </submittedName>
</protein>
<evidence type="ECO:0000313" key="2">
    <source>
        <dbReference type="EMBL" id="EEH52748.1"/>
    </source>
</evidence>
<gene>
    <name evidence="2" type="ORF">MICPUCDRAFT_52598</name>
</gene>
<dbReference type="KEGG" id="mpp:MICPUCDRAFT_52598"/>
<dbReference type="EMBL" id="GG663747">
    <property type="protein sequence ID" value="EEH52748.1"/>
    <property type="molecule type" value="Genomic_DNA"/>
</dbReference>
<organism evidence="3">
    <name type="scientific">Micromonas pusilla (strain CCMP1545)</name>
    <name type="common">Picoplanktonic green alga</name>
    <dbReference type="NCBI Taxonomy" id="564608"/>
    <lineage>
        <taxon>Eukaryota</taxon>
        <taxon>Viridiplantae</taxon>
        <taxon>Chlorophyta</taxon>
        <taxon>Mamiellophyceae</taxon>
        <taxon>Mamiellales</taxon>
        <taxon>Mamiellaceae</taxon>
        <taxon>Micromonas</taxon>
    </lineage>
</organism>
<evidence type="ECO:0000313" key="3">
    <source>
        <dbReference type="Proteomes" id="UP000001876"/>
    </source>
</evidence>
<name>C1N4L0_MICPC</name>
<dbReference type="RefSeq" id="XP_003062809.1">
    <property type="nucleotide sequence ID" value="XM_003062763.1"/>
</dbReference>
<dbReference type="Proteomes" id="UP000001876">
    <property type="component" value="Unassembled WGS sequence"/>
</dbReference>
<dbReference type="GeneID" id="9688249"/>
<accession>C1N4L0</accession>
<evidence type="ECO:0000256" key="1">
    <source>
        <dbReference type="SAM" id="MobiDB-lite"/>
    </source>
</evidence>
<feature type="compositionally biased region" description="Low complexity" evidence="1">
    <location>
        <begin position="1"/>
        <end position="14"/>
    </location>
</feature>
<proteinExistence type="predicted"/>